<dbReference type="EMBL" id="SZYD01000003">
    <property type="protein sequence ID" value="KAD6796271.1"/>
    <property type="molecule type" value="Genomic_DNA"/>
</dbReference>
<gene>
    <name evidence="2" type="ORF">E3N88_07167</name>
</gene>
<dbReference type="PANTHER" id="PTHR33924:SF1">
    <property type="entry name" value="DNA-DIRECTED RNA POLYMERASE SUBUNIT BETA"/>
    <property type="match status" value="1"/>
</dbReference>
<dbReference type="AlphaFoldDB" id="A0A5N6PRH0"/>
<evidence type="ECO:0000313" key="2">
    <source>
        <dbReference type="EMBL" id="KAD6796271.1"/>
    </source>
</evidence>
<keyword evidence="3" id="KW-1185">Reference proteome</keyword>
<accession>A0A5N6PRH0</accession>
<name>A0A5N6PRH0_9ASTR</name>
<reference evidence="2 3" key="1">
    <citation type="submission" date="2019-05" db="EMBL/GenBank/DDBJ databases">
        <title>Mikania micrantha, genome provides insights into the molecular mechanism of rapid growth.</title>
        <authorList>
            <person name="Liu B."/>
        </authorList>
    </citation>
    <scope>NUCLEOTIDE SEQUENCE [LARGE SCALE GENOMIC DNA]</scope>
    <source>
        <strain evidence="2">NLD-2019</strain>
        <tissue evidence="2">Leaf</tissue>
    </source>
</reference>
<dbReference type="PANTHER" id="PTHR33924">
    <property type="entry name" value="CATION-TRANSPORTING ATPASE"/>
    <property type="match status" value="1"/>
</dbReference>
<comment type="caution">
    <text evidence="2">The sequence shown here is derived from an EMBL/GenBank/DDBJ whole genome shotgun (WGS) entry which is preliminary data.</text>
</comment>
<evidence type="ECO:0000256" key="1">
    <source>
        <dbReference type="SAM" id="MobiDB-lite"/>
    </source>
</evidence>
<dbReference type="OrthoDB" id="1907176at2759"/>
<sequence>MGGETPSSGAFKPRSALGDVTNQIGKRGFSLISTSGVKSGDACKKDECIHFVKKECRRVDYSKKENNNEEIVGCVLRPHSNNQISSSKRDSRDGISKIVCEIKVLRPTDARQNVTSTSSAGVDAIDVAGDSSQHTQLVHPIHLDDNGPDGIVETEEDERTDSAVIPPFKSKEIGESSLGMDDGNDVSLDNLDSSKDGDLDFSRLLESQESKCGLEKDIVQTGDGLSSTCMDMIKACSCSFCMKAGYLWSDLLYQDLKGRIAASKKSQKEANILVNRNSRDITRNTEKFSNLESDLTGRWKSLFLHMEDIFVREGNQLERSLSTLKELIDDCKTDSEKN</sequence>
<dbReference type="Proteomes" id="UP000326396">
    <property type="component" value="Linkage Group LG11"/>
</dbReference>
<protein>
    <submittedName>
        <fullName evidence="2">Uncharacterized protein</fullName>
    </submittedName>
</protein>
<proteinExistence type="predicted"/>
<feature type="region of interest" description="Disordered" evidence="1">
    <location>
        <begin position="140"/>
        <end position="184"/>
    </location>
</feature>
<evidence type="ECO:0000313" key="3">
    <source>
        <dbReference type="Proteomes" id="UP000326396"/>
    </source>
</evidence>
<organism evidence="2 3">
    <name type="scientific">Mikania micrantha</name>
    <name type="common">bitter vine</name>
    <dbReference type="NCBI Taxonomy" id="192012"/>
    <lineage>
        <taxon>Eukaryota</taxon>
        <taxon>Viridiplantae</taxon>
        <taxon>Streptophyta</taxon>
        <taxon>Embryophyta</taxon>
        <taxon>Tracheophyta</taxon>
        <taxon>Spermatophyta</taxon>
        <taxon>Magnoliopsida</taxon>
        <taxon>eudicotyledons</taxon>
        <taxon>Gunneridae</taxon>
        <taxon>Pentapetalae</taxon>
        <taxon>asterids</taxon>
        <taxon>campanulids</taxon>
        <taxon>Asterales</taxon>
        <taxon>Asteraceae</taxon>
        <taxon>Asteroideae</taxon>
        <taxon>Heliantheae alliance</taxon>
        <taxon>Eupatorieae</taxon>
        <taxon>Mikania</taxon>
    </lineage>
</organism>